<accession>A0A9W4T776</accession>
<gene>
    <name evidence="1" type="ORF">FWILDA_LOCUS16876</name>
</gene>
<keyword evidence="2" id="KW-1185">Reference proteome</keyword>
<reference evidence="1" key="1">
    <citation type="submission" date="2022-08" db="EMBL/GenBank/DDBJ databases">
        <authorList>
            <person name="Kallberg Y."/>
            <person name="Tangrot J."/>
            <person name="Rosling A."/>
        </authorList>
    </citation>
    <scope>NUCLEOTIDE SEQUENCE</scope>
    <source>
        <strain evidence="1">Wild A</strain>
    </source>
</reference>
<evidence type="ECO:0000313" key="1">
    <source>
        <dbReference type="EMBL" id="CAI2195037.1"/>
    </source>
</evidence>
<evidence type="ECO:0000313" key="2">
    <source>
        <dbReference type="Proteomes" id="UP001153678"/>
    </source>
</evidence>
<comment type="caution">
    <text evidence="1">The sequence shown here is derived from an EMBL/GenBank/DDBJ whole genome shotgun (WGS) entry which is preliminary data.</text>
</comment>
<organism evidence="1 2">
    <name type="scientific">Funneliformis geosporum</name>
    <dbReference type="NCBI Taxonomy" id="1117311"/>
    <lineage>
        <taxon>Eukaryota</taxon>
        <taxon>Fungi</taxon>
        <taxon>Fungi incertae sedis</taxon>
        <taxon>Mucoromycota</taxon>
        <taxon>Glomeromycotina</taxon>
        <taxon>Glomeromycetes</taxon>
        <taxon>Glomerales</taxon>
        <taxon>Glomeraceae</taxon>
        <taxon>Funneliformis</taxon>
    </lineage>
</organism>
<dbReference type="Proteomes" id="UP001153678">
    <property type="component" value="Unassembled WGS sequence"/>
</dbReference>
<protein>
    <submittedName>
        <fullName evidence="1">5004_t:CDS:1</fullName>
    </submittedName>
</protein>
<name>A0A9W4T776_9GLOM</name>
<proteinExistence type="predicted"/>
<feature type="non-terminal residue" evidence="1">
    <location>
        <position position="49"/>
    </location>
</feature>
<sequence length="49" mass="5932">KKVDALYANTSRKSLKISKYIVQEFCKKIKLLFIEYYEDYKTFDMDLAE</sequence>
<feature type="non-terminal residue" evidence="1">
    <location>
        <position position="1"/>
    </location>
</feature>
<dbReference type="AlphaFoldDB" id="A0A9W4T776"/>
<dbReference type="EMBL" id="CAMKVN010011832">
    <property type="protein sequence ID" value="CAI2195037.1"/>
    <property type="molecule type" value="Genomic_DNA"/>
</dbReference>